<feature type="compositionally biased region" description="Low complexity" evidence="1">
    <location>
        <begin position="88"/>
        <end position="100"/>
    </location>
</feature>
<reference evidence="2 3" key="1">
    <citation type="journal article" date="2019" name="Int. J. Syst. Evol. Microbiol.">
        <title>The Global Catalogue of Microorganisms (GCM) 10K type strain sequencing project: providing services to taxonomists for standard genome sequencing and annotation.</title>
        <authorList>
            <consortium name="The Broad Institute Genomics Platform"/>
            <consortium name="The Broad Institute Genome Sequencing Center for Infectious Disease"/>
            <person name="Wu L."/>
            <person name="Ma J."/>
        </authorList>
    </citation>
    <scope>NUCLEOTIDE SEQUENCE [LARGE SCALE GENOMIC DNA]</scope>
    <source>
        <strain evidence="2 3">JCM 9650</strain>
    </source>
</reference>
<feature type="region of interest" description="Disordered" evidence="1">
    <location>
        <begin position="88"/>
        <end position="109"/>
    </location>
</feature>
<name>A0ABN3WVE2_9ACTN</name>
<evidence type="ECO:0000256" key="1">
    <source>
        <dbReference type="SAM" id="MobiDB-lite"/>
    </source>
</evidence>
<dbReference type="EMBL" id="BAAAVA010000028">
    <property type="protein sequence ID" value="GAA2925768.1"/>
    <property type="molecule type" value="Genomic_DNA"/>
</dbReference>
<evidence type="ECO:0000313" key="2">
    <source>
        <dbReference type="EMBL" id="GAA2925768.1"/>
    </source>
</evidence>
<organism evidence="2 3">
    <name type="scientific">Streptomyces erythrogriseus</name>
    <dbReference type="NCBI Taxonomy" id="284027"/>
    <lineage>
        <taxon>Bacteria</taxon>
        <taxon>Bacillati</taxon>
        <taxon>Actinomycetota</taxon>
        <taxon>Actinomycetes</taxon>
        <taxon>Kitasatosporales</taxon>
        <taxon>Streptomycetaceae</taxon>
        <taxon>Streptomyces</taxon>
        <taxon>Streptomyces griseoincarnatus group</taxon>
    </lineage>
</organism>
<keyword evidence="3" id="KW-1185">Reference proteome</keyword>
<comment type="caution">
    <text evidence="2">The sequence shown here is derived from an EMBL/GenBank/DDBJ whole genome shotgun (WGS) entry which is preliminary data.</text>
</comment>
<accession>A0ABN3WVE2</accession>
<protein>
    <submittedName>
        <fullName evidence="2">Uncharacterized protein</fullName>
    </submittedName>
</protein>
<dbReference type="Proteomes" id="UP001501423">
    <property type="component" value="Unassembled WGS sequence"/>
</dbReference>
<proteinExistence type="predicted"/>
<feature type="region of interest" description="Disordered" evidence="1">
    <location>
        <begin position="20"/>
        <end position="61"/>
    </location>
</feature>
<feature type="compositionally biased region" description="Low complexity" evidence="1">
    <location>
        <begin position="50"/>
        <end position="59"/>
    </location>
</feature>
<gene>
    <name evidence="2" type="ORF">GCM10010478_27870</name>
</gene>
<evidence type="ECO:0000313" key="3">
    <source>
        <dbReference type="Proteomes" id="UP001501423"/>
    </source>
</evidence>
<sequence>MGGIGMPDQAKEGFGGWMRARGCATRRSQNAAAPALPHSRLRSSGGTPGAGDTPTAAAARLPAVGEARGRLAACPRWAVAAAAARPRAGAAGRTPSAGGPNRTLLSVLT</sequence>